<dbReference type="Pfam" id="PF13193">
    <property type="entry name" value="AMP-binding_C"/>
    <property type="match status" value="1"/>
</dbReference>
<dbReference type="InterPro" id="IPR025110">
    <property type="entry name" value="AMP-bd_C"/>
</dbReference>
<dbReference type="AlphaFoldDB" id="A0A927D6X8"/>
<dbReference type="PANTHER" id="PTHR43201">
    <property type="entry name" value="ACYL-COA SYNTHETASE"/>
    <property type="match status" value="1"/>
</dbReference>
<comment type="caution">
    <text evidence="5">The sequence shown here is derived from an EMBL/GenBank/DDBJ whole genome shotgun (WGS) entry which is preliminary data.</text>
</comment>
<gene>
    <name evidence="5" type="ORF">H9Q16_15410</name>
</gene>
<evidence type="ECO:0000256" key="1">
    <source>
        <dbReference type="ARBA" id="ARBA00006432"/>
    </source>
</evidence>
<evidence type="ECO:0000259" key="4">
    <source>
        <dbReference type="Pfam" id="PF13193"/>
    </source>
</evidence>
<comment type="similarity">
    <text evidence="1">Belongs to the ATP-dependent AMP-binding enzyme family.</text>
</comment>
<dbReference type="Gene3D" id="3.40.50.12780">
    <property type="entry name" value="N-terminal domain of ligase-like"/>
    <property type="match status" value="1"/>
</dbReference>
<dbReference type="EMBL" id="JACTAG010000002">
    <property type="protein sequence ID" value="MBD3665323.1"/>
    <property type="molecule type" value="Genomic_DNA"/>
</dbReference>
<proteinExistence type="inferred from homology"/>
<dbReference type="Pfam" id="PF00501">
    <property type="entry name" value="AMP-binding"/>
    <property type="match status" value="1"/>
</dbReference>
<dbReference type="Gene3D" id="3.30.300.30">
    <property type="match status" value="1"/>
</dbReference>
<protein>
    <submittedName>
        <fullName evidence="5">AMP-binding protein</fullName>
    </submittedName>
</protein>
<feature type="domain" description="AMP-binding enzyme C-terminal" evidence="4">
    <location>
        <begin position="433"/>
        <end position="508"/>
    </location>
</feature>
<keyword evidence="2" id="KW-0436">Ligase</keyword>
<dbReference type="Proteomes" id="UP000635142">
    <property type="component" value="Unassembled WGS sequence"/>
</dbReference>
<feature type="domain" description="AMP-dependent synthetase/ligase" evidence="3">
    <location>
        <begin position="38"/>
        <end position="369"/>
    </location>
</feature>
<evidence type="ECO:0000259" key="3">
    <source>
        <dbReference type="Pfam" id="PF00501"/>
    </source>
</evidence>
<evidence type="ECO:0000256" key="2">
    <source>
        <dbReference type="ARBA" id="ARBA00022598"/>
    </source>
</evidence>
<dbReference type="InterPro" id="IPR020845">
    <property type="entry name" value="AMP-binding_CS"/>
</dbReference>
<dbReference type="RefSeq" id="WP_191076306.1">
    <property type="nucleotide sequence ID" value="NZ_JACTAG010000002.1"/>
</dbReference>
<dbReference type="PANTHER" id="PTHR43201:SF5">
    <property type="entry name" value="MEDIUM-CHAIN ACYL-COA LIGASE ACSF2, MITOCHONDRIAL"/>
    <property type="match status" value="1"/>
</dbReference>
<dbReference type="GO" id="GO:0031956">
    <property type="term" value="F:medium-chain fatty acid-CoA ligase activity"/>
    <property type="evidence" value="ECO:0007669"/>
    <property type="project" value="TreeGrafter"/>
</dbReference>
<dbReference type="InterPro" id="IPR045851">
    <property type="entry name" value="AMP-bd_C_sf"/>
</dbReference>
<keyword evidence="6" id="KW-1185">Reference proteome</keyword>
<dbReference type="InterPro" id="IPR000873">
    <property type="entry name" value="AMP-dep_synth/lig_dom"/>
</dbReference>
<accession>A0A927D6X8</accession>
<organism evidence="5 6">
    <name type="scientific">Sulfitobacter aestuariivivens</name>
    <dbReference type="NCBI Taxonomy" id="2766981"/>
    <lineage>
        <taxon>Bacteria</taxon>
        <taxon>Pseudomonadati</taxon>
        <taxon>Pseudomonadota</taxon>
        <taxon>Alphaproteobacteria</taxon>
        <taxon>Rhodobacterales</taxon>
        <taxon>Roseobacteraceae</taxon>
        <taxon>Sulfitobacter</taxon>
    </lineage>
</organism>
<dbReference type="GO" id="GO:0006631">
    <property type="term" value="P:fatty acid metabolic process"/>
    <property type="evidence" value="ECO:0007669"/>
    <property type="project" value="TreeGrafter"/>
</dbReference>
<evidence type="ECO:0000313" key="5">
    <source>
        <dbReference type="EMBL" id="MBD3665323.1"/>
    </source>
</evidence>
<name>A0A927D6X8_9RHOB</name>
<dbReference type="InterPro" id="IPR042099">
    <property type="entry name" value="ANL_N_sf"/>
</dbReference>
<sequence>MSPPNSPYDLFALMAHRYPLRPFMEVLPRTAEVYGIAAGHITYGDALHDVTAWQNRLSESGYGSGMRIGLLVENRPLHFIILLAANRLGMAIVPINPDLRAAELEYMIGHAEPALIIAIHSRRDDLAEAAANTPVDVAVITPDAPLPPPRAGAVTARPSDDAPAREAAMLYTSGTTGKPKGCVLSNTYFTELGLNYVGMGGIAALQKEGERMITPLPLFHMNAMCFSFMGMLQVGGCLIVVDRFHPTTWWQDVKDSRATCLHYLGVMPSILMGMPETPDDRDHTVRFGFGAGIDPKLHAAFEDRFGIPLCEGWAMTETGAGATISNQAQNRLIGQSSLGQVPDWLDVRLVDELDVDVPNGHPGELLVRRKKGNPRKGFFTEYFKNPTATAEAWEDGWFHTGDVVRKGEGSNIFFVDRRKNVIRRSGENIAAVEVESVLMRHPDVSAAGVAAVPDPIRGDEVFACLKVKDPSAQKATELAEWALGQMAYYKIPGYIAFVDTLPLTGTQKIQRGDLKRMAVALIEDPETINLVHLKKRQPA</sequence>
<evidence type="ECO:0000313" key="6">
    <source>
        <dbReference type="Proteomes" id="UP000635142"/>
    </source>
</evidence>
<dbReference type="SUPFAM" id="SSF56801">
    <property type="entry name" value="Acetyl-CoA synthetase-like"/>
    <property type="match status" value="1"/>
</dbReference>
<reference evidence="5" key="1">
    <citation type="submission" date="2020-08" db="EMBL/GenBank/DDBJ databases">
        <title>Sulfitobacter aestuariivivens sp. nov., isolated from a tidal flat.</title>
        <authorList>
            <person name="Park S."/>
            <person name="Yoon J.-H."/>
        </authorList>
    </citation>
    <scope>NUCLEOTIDE SEQUENCE</scope>
    <source>
        <strain evidence="5">TSTF-M16</strain>
    </source>
</reference>
<dbReference type="PROSITE" id="PS00455">
    <property type="entry name" value="AMP_BINDING"/>
    <property type="match status" value="1"/>
</dbReference>